<dbReference type="InterPro" id="IPR050490">
    <property type="entry name" value="Bact_solute-bd_prot1"/>
</dbReference>
<comment type="subcellular location">
    <subcellularLocation>
        <location evidence="1">Cell envelope</location>
    </subcellularLocation>
</comment>
<evidence type="ECO:0000256" key="2">
    <source>
        <dbReference type="ARBA" id="ARBA00008520"/>
    </source>
</evidence>
<organism evidence="8 9">
    <name type="scientific">Actinotalea lenta</name>
    <dbReference type="NCBI Taxonomy" id="3064654"/>
    <lineage>
        <taxon>Bacteria</taxon>
        <taxon>Bacillati</taxon>
        <taxon>Actinomycetota</taxon>
        <taxon>Actinomycetes</taxon>
        <taxon>Micrococcales</taxon>
        <taxon>Cellulomonadaceae</taxon>
        <taxon>Actinotalea</taxon>
    </lineage>
</organism>
<feature type="signal peptide" evidence="7">
    <location>
        <begin position="1"/>
        <end position="47"/>
    </location>
</feature>
<sequence length="432" mass="45299">MKRHRRQDPPGTLRWRARIRRAGMGRTASALLAVVATAAACSAPAPATTTGRQVEVFTWWASGAEKLAMDVLVQRFRAEHPDVGYVDAAVAGGAGTVAKGVLAARFADGDPPDTFQVHGGAELTAQVSAGHVRPLSSLFDQVGLEDVLPPVVLDSVSVHGVPYAVPVDVHRTNLLWANTDVLAQAGLDPTARYDSLDSWMAALDQVRAAGLTPLAIGSTWTQVHLLEVVLLSRLGPTTYAGLWDGTADATSPEVKAAVEDFARIMQDTNADRDSLDWQDATGRVNEGRAAFVVMGDWAQEVFDPPVVWAPFPGTADVDDITVDAFAAPVGAVHPTGADAWLSTVAGLDTQVAFANAKGAIPARNDALQTSLGDYPRSALRTFRTATVVPSLAHGMAAPPQAVDDITRAVSSLARGTASTAQVVAALAGAAWR</sequence>
<name>A0ABT9D591_9CELL</name>
<comment type="caution">
    <text evidence="8">The sequence shown here is derived from an EMBL/GenBank/DDBJ whole genome shotgun (WGS) entry which is preliminary data.</text>
</comment>
<proteinExistence type="inferred from homology"/>
<dbReference type="SUPFAM" id="SSF53850">
    <property type="entry name" value="Periplasmic binding protein-like II"/>
    <property type="match status" value="1"/>
</dbReference>
<dbReference type="PANTHER" id="PTHR43649">
    <property type="entry name" value="ARABINOSE-BINDING PROTEIN-RELATED"/>
    <property type="match status" value="1"/>
</dbReference>
<reference evidence="8 9" key="1">
    <citation type="submission" date="2023-07" db="EMBL/GenBank/DDBJ databases">
        <title>Description of novel actinomycetes strains, isolated from tidal flat sediment.</title>
        <authorList>
            <person name="Lu C."/>
        </authorList>
    </citation>
    <scope>NUCLEOTIDE SEQUENCE [LARGE SCALE GENOMIC DNA]</scope>
    <source>
        <strain evidence="8 9">SYSU T00b441</strain>
    </source>
</reference>
<gene>
    <name evidence="8" type="ORF">Q6348_00170</name>
</gene>
<evidence type="ECO:0000256" key="1">
    <source>
        <dbReference type="ARBA" id="ARBA00004196"/>
    </source>
</evidence>
<feature type="chain" id="PRO_5046077430" description="Probable sugar-binding periplasmic protein" evidence="7">
    <location>
        <begin position="48"/>
        <end position="432"/>
    </location>
</feature>
<evidence type="ECO:0000313" key="9">
    <source>
        <dbReference type="Proteomes" id="UP001232536"/>
    </source>
</evidence>
<keyword evidence="9" id="KW-1185">Reference proteome</keyword>
<dbReference type="PANTHER" id="PTHR43649:SF28">
    <property type="entry name" value="BINDING PROTEIN COMPONENT OF ABC SUGAR TRANSPORTER-RELATED"/>
    <property type="match status" value="1"/>
</dbReference>
<evidence type="ECO:0000256" key="5">
    <source>
        <dbReference type="ARBA" id="ARBA00049629"/>
    </source>
</evidence>
<keyword evidence="4 7" id="KW-0732">Signal</keyword>
<dbReference type="EMBL" id="JAUQYP010000001">
    <property type="protein sequence ID" value="MDO8105610.1"/>
    <property type="molecule type" value="Genomic_DNA"/>
</dbReference>
<keyword evidence="3" id="KW-0813">Transport</keyword>
<protein>
    <recommendedName>
        <fullName evidence="6">Probable sugar-binding periplasmic protein</fullName>
    </recommendedName>
</protein>
<dbReference type="Pfam" id="PF01547">
    <property type="entry name" value="SBP_bac_1"/>
    <property type="match status" value="1"/>
</dbReference>
<comment type="function">
    <text evidence="5">Part of a binding-protein-dependent transport system for a sugar.</text>
</comment>
<dbReference type="Proteomes" id="UP001232536">
    <property type="component" value="Unassembled WGS sequence"/>
</dbReference>
<dbReference type="RefSeq" id="WP_304599321.1">
    <property type="nucleotide sequence ID" value="NZ_JAUQYP010000001.1"/>
</dbReference>
<dbReference type="InterPro" id="IPR006059">
    <property type="entry name" value="SBP"/>
</dbReference>
<evidence type="ECO:0000256" key="3">
    <source>
        <dbReference type="ARBA" id="ARBA00022448"/>
    </source>
</evidence>
<evidence type="ECO:0000256" key="6">
    <source>
        <dbReference type="ARBA" id="ARBA00049753"/>
    </source>
</evidence>
<accession>A0ABT9D591</accession>
<evidence type="ECO:0000256" key="7">
    <source>
        <dbReference type="SAM" id="SignalP"/>
    </source>
</evidence>
<evidence type="ECO:0000313" key="8">
    <source>
        <dbReference type="EMBL" id="MDO8105610.1"/>
    </source>
</evidence>
<dbReference type="Gene3D" id="3.40.190.10">
    <property type="entry name" value="Periplasmic binding protein-like II"/>
    <property type="match status" value="2"/>
</dbReference>
<evidence type="ECO:0000256" key="4">
    <source>
        <dbReference type="ARBA" id="ARBA00022729"/>
    </source>
</evidence>
<comment type="similarity">
    <text evidence="2">Belongs to the bacterial solute-binding protein 1 family.</text>
</comment>